<dbReference type="InterPro" id="IPR059052">
    <property type="entry name" value="HH_YbhG-like"/>
</dbReference>
<keyword evidence="2 3" id="KW-0175">Coiled coil</keyword>
<evidence type="ECO:0000256" key="4">
    <source>
        <dbReference type="SAM" id="Phobius"/>
    </source>
</evidence>
<feature type="transmembrane region" description="Helical" evidence="4">
    <location>
        <begin position="7"/>
        <end position="25"/>
    </location>
</feature>
<dbReference type="GO" id="GO:0030313">
    <property type="term" value="C:cell envelope"/>
    <property type="evidence" value="ECO:0007669"/>
    <property type="project" value="UniProtKB-SubCell"/>
</dbReference>
<evidence type="ECO:0000256" key="2">
    <source>
        <dbReference type="ARBA" id="ARBA00023054"/>
    </source>
</evidence>
<feature type="coiled-coil region" evidence="3">
    <location>
        <begin position="146"/>
        <end position="196"/>
    </location>
</feature>
<dbReference type="PANTHER" id="PTHR32347">
    <property type="entry name" value="EFFLUX SYSTEM COMPONENT YKNX-RELATED"/>
    <property type="match status" value="1"/>
</dbReference>
<evidence type="ECO:0000259" key="5">
    <source>
        <dbReference type="Pfam" id="PF25881"/>
    </source>
</evidence>
<dbReference type="Gene3D" id="1.10.287.470">
    <property type="entry name" value="Helix hairpin bin"/>
    <property type="match status" value="1"/>
</dbReference>
<evidence type="ECO:0000313" key="7">
    <source>
        <dbReference type="EMBL" id="RGQ05485.1"/>
    </source>
</evidence>
<evidence type="ECO:0000259" key="6">
    <source>
        <dbReference type="Pfam" id="PF25990"/>
    </source>
</evidence>
<dbReference type="Proteomes" id="UP000284662">
    <property type="component" value="Unassembled WGS sequence"/>
</dbReference>
<organism evidence="7 8">
    <name type="scientific">Megamonas rupellensis</name>
    <dbReference type="NCBI Taxonomy" id="491921"/>
    <lineage>
        <taxon>Bacteria</taxon>
        <taxon>Bacillati</taxon>
        <taxon>Bacillota</taxon>
        <taxon>Negativicutes</taxon>
        <taxon>Selenomonadales</taxon>
        <taxon>Selenomonadaceae</taxon>
        <taxon>Megamonas</taxon>
    </lineage>
</organism>
<feature type="domain" description="YknX-like beta-barrel" evidence="6">
    <location>
        <begin position="249"/>
        <end position="317"/>
    </location>
</feature>
<protein>
    <submittedName>
        <fullName evidence="7">HlyD family efflux transporter periplasmic adaptor subunit</fullName>
    </submittedName>
</protein>
<dbReference type="InterPro" id="IPR050465">
    <property type="entry name" value="UPF0194_transport"/>
</dbReference>
<dbReference type="Pfam" id="PF25990">
    <property type="entry name" value="Beta-barrel_YknX"/>
    <property type="match status" value="1"/>
</dbReference>
<dbReference type="Pfam" id="PF25881">
    <property type="entry name" value="HH_YBHG"/>
    <property type="match status" value="1"/>
</dbReference>
<accession>A0A411ZRS9</accession>
<proteinExistence type="predicted"/>
<evidence type="ECO:0000313" key="8">
    <source>
        <dbReference type="Proteomes" id="UP000284662"/>
    </source>
</evidence>
<reference evidence="7 8" key="1">
    <citation type="submission" date="2018-08" db="EMBL/GenBank/DDBJ databases">
        <title>A genome reference for cultivated species of the human gut microbiota.</title>
        <authorList>
            <person name="Zou Y."/>
            <person name="Xue W."/>
            <person name="Luo G."/>
        </authorList>
    </citation>
    <scope>NUCLEOTIDE SEQUENCE [LARGE SCALE GENOMIC DNA]</scope>
    <source>
        <strain evidence="7 8">AF29-2</strain>
    </source>
</reference>
<sequence>MPKKKIALVVILLIMLVSIGWYYFYYDKVDKLTATGTIEVTKYDVTPRLAGYIRNLKLEEGNSLNLGDFVCEIEREDLRAQNIGDWQAVKEAQAKLQDLKDGARKQEIAMAENSLQKAQVIFDKARTDLKRNKELYDVGGISKQTLDDMQKAVDVAEKELYIAKENYDLVLAGTRQKQIEAQQQQVEKLIAQANANASILADTKVYSPITGVLLNKNFENNEYINQGQAILTIADLTDSWVIVYIDIADLGKVYLQQKVKIQVDAYPQEVFQGQVININDEAEFTPRETLTKDERSNKVFAVKIKIFNEHNRLKAGMIADVIFDD</sequence>
<dbReference type="SUPFAM" id="SSF111369">
    <property type="entry name" value="HlyD-like secretion proteins"/>
    <property type="match status" value="1"/>
</dbReference>
<dbReference type="InterPro" id="IPR058636">
    <property type="entry name" value="Beta-barrel_YknX"/>
</dbReference>
<gene>
    <name evidence="7" type="ORF">DWZ11_06185</name>
</gene>
<name>A0A411ZRS9_9FIRM</name>
<keyword evidence="4" id="KW-0812">Transmembrane</keyword>
<dbReference type="AlphaFoldDB" id="A0A411ZRS9"/>
<dbReference type="Gene3D" id="2.40.50.100">
    <property type="match status" value="1"/>
</dbReference>
<evidence type="ECO:0000256" key="1">
    <source>
        <dbReference type="ARBA" id="ARBA00004196"/>
    </source>
</evidence>
<feature type="domain" description="YbhG-like alpha-helical hairpin" evidence="5">
    <location>
        <begin position="86"/>
        <end position="194"/>
    </location>
</feature>
<comment type="caution">
    <text evidence="7">The sequence shown here is derived from an EMBL/GenBank/DDBJ whole genome shotgun (WGS) entry which is preliminary data.</text>
</comment>
<dbReference type="PANTHER" id="PTHR32347:SF23">
    <property type="entry name" value="BLL5650 PROTEIN"/>
    <property type="match status" value="1"/>
</dbReference>
<comment type="subcellular location">
    <subcellularLocation>
        <location evidence="1">Cell envelope</location>
    </subcellularLocation>
</comment>
<evidence type="ECO:0000256" key="3">
    <source>
        <dbReference type="SAM" id="Coils"/>
    </source>
</evidence>
<dbReference type="Gene3D" id="2.40.30.170">
    <property type="match status" value="1"/>
</dbReference>
<dbReference type="EMBL" id="QRST01000009">
    <property type="protein sequence ID" value="RGQ05485.1"/>
    <property type="molecule type" value="Genomic_DNA"/>
</dbReference>
<keyword evidence="4" id="KW-1133">Transmembrane helix</keyword>
<keyword evidence="4" id="KW-0472">Membrane</keyword>
<dbReference type="RefSeq" id="WP_117976450.1">
    <property type="nucleotide sequence ID" value="NZ_QRST01000009.1"/>
</dbReference>